<organism evidence="4 5">
    <name type="scientific">Kordia antarctica</name>
    <dbReference type="NCBI Taxonomy" id="1218801"/>
    <lineage>
        <taxon>Bacteria</taxon>
        <taxon>Pseudomonadati</taxon>
        <taxon>Bacteroidota</taxon>
        <taxon>Flavobacteriia</taxon>
        <taxon>Flavobacteriales</taxon>
        <taxon>Flavobacteriaceae</taxon>
        <taxon>Kordia</taxon>
    </lineage>
</organism>
<evidence type="ECO:0000313" key="4">
    <source>
        <dbReference type="EMBL" id="QHI34712.1"/>
    </source>
</evidence>
<dbReference type="InterPro" id="IPR029052">
    <property type="entry name" value="Metallo-depent_PP-like"/>
</dbReference>
<dbReference type="SUPFAM" id="SSF56300">
    <property type="entry name" value="Metallo-dependent phosphatases"/>
    <property type="match status" value="1"/>
</dbReference>
<evidence type="ECO:0000256" key="2">
    <source>
        <dbReference type="ARBA" id="ARBA00023180"/>
    </source>
</evidence>
<dbReference type="Proteomes" id="UP000464657">
    <property type="component" value="Chromosome"/>
</dbReference>
<dbReference type="AlphaFoldDB" id="A0A7L4ZCS5"/>
<gene>
    <name evidence="4" type="primary">cpdA_1</name>
    <name evidence="4" type="ORF">IMCC3317_00550</name>
</gene>
<feature type="domain" description="Calcineurin-like phosphoesterase" evidence="3">
    <location>
        <begin position="49"/>
        <end position="318"/>
    </location>
</feature>
<keyword evidence="1 4" id="KW-0378">Hydrolase</keyword>
<dbReference type="PANTHER" id="PTHR10340:SF57">
    <property type="entry name" value="METALLOPHOS DOMAIN-CONTAINING PROTEIN"/>
    <property type="match status" value="1"/>
</dbReference>
<reference evidence="4 5" key="1">
    <citation type="journal article" date="2013" name="Int. J. Syst. Evol. Microbiol.">
        <title>Kordia antarctica sp. nov., isolated from Antarctic seawater.</title>
        <authorList>
            <person name="Baek K."/>
            <person name="Choi A."/>
            <person name="Kang I."/>
            <person name="Lee K."/>
            <person name="Cho J.C."/>
        </authorList>
    </citation>
    <scope>NUCLEOTIDE SEQUENCE [LARGE SCALE GENOMIC DNA]</scope>
    <source>
        <strain evidence="4 5">IMCC3317</strain>
    </source>
</reference>
<dbReference type="GO" id="GO:0004115">
    <property type="term" value="F:3',5'-cyclic-AMP phosphodiesterase activity"/>
    <property type="evidence" value="ECO:0007669"/>
    <property type="project" value="UniProtKB-EC"/>
</dbReference>
<dbReference type="InterPro" id="IPR004843">
    <property type="entry name" value="Calcineurin-like_PHP"/>
</dbReference>
<dbReference type="Gene3D" id="3.60.21.10">
    <property type="match status" value="1"/>
</dbReference>
<keyword evidence="5" id="KW-1185">Reference proteome</keyword>
<dbReference type="EMBL" id="CP019288">
    <property type="protein sequence ID" value="QHI34712.1"/>
    <property type="molecule type" value="Genomic_DNA"/>
</dbReference>
<dbReference type="KEGG" id="kan:IMCC3317_00550"/>
<evidence type="ECO:0000313" key="5">
    <source>
        <dbReference type="Proteomes" id="UP000464657"/>
    </source>
</evidence>
<evidence type="ECO:0000256" key="1">
    <source>
        <dbReference type="ARBA" id="ARBA00022801"/>
    </source>
</evidence>
<sequence>MMKNKYLYTLLICVLFFGCKHDTTKCVPCPECTKPHVEDVVVTTTTTSKFLALSDVHIDGNLPQTRFEKKGKTDSSVTSDTLWQRTKAKIESVAKAENPKFMVYLGDLPGYDDSERRNNTHLMLQNLRNLEVNVPILYLPGNNDSLEGDYYSFSNDSLNTVLNEDADASNPWPIINSKSSTIQVKNLDDNQKQFGYYSVDLIDGTNTLKVIALNTVIFCAQGNHRYIDSDGVSQQKATQDQMTWLETKLNSLGTNDRVIIMMHIPIGIDGFSGKQMWKNDLEFIDKSGNKQTLYNGFLDLIAAHQTNIVGILNGHTHTDGLRRLYTSDAKSAMTTFSVSTPGIAVNHGNNPSFKTFTYDTTTFDLLDFETYYASPTVHKTYKHSTHLKNTDFKFLDASSYTFQQSYKVSTPTQTIFNTLEKQPKDSLVKFVNSTLGAKSNQNSKLKHPEAVNVYKN</sequence>
<protein>
    <submittedName>
        <fullName evidence="4">3',5'-cyclic adenosine monophosphate phosphodiesterase CpdA</fullName>
        <ecNumber evidence="4">3.1.4.53</ecNumber>
    </submittedName>
</protein>
<name>A0A7L4ZCS5_9FLAO</name>
<accession>A0A7L4ZCS5</accession>
<dbReference type="PROSITE" id="PS51257">
    <property type="entry name" value="PROKAR_LIPOPROTEIN"/>
    <property type="match status" value="1"/>
</dbReference>
<proteinExistence type="predicted"/>
<dbReference type="EC" id="3.1.4.53" evidence="4"/>
<dbReference type="PANTHER" id="PTHR10340">
    <property type="entry name" value="SPHINGOMYELIN PHOSPHODIESTERASE"/>
    <property type="match status" value="1"/>
</dbReference>
<keyword evidence="2" id="KW-0325">Glycoprotein</keyword>
<dbReference type="Pfam" id="PF00149">
    <property type="entry name" value="Metallophos"/>
    <property type="match status" value="1"/>
</dbReference>
<evidence type="ECO:0000259" key="3">
    <source>
        <dbReference type="Pfam" id="PF00149"/>
    </source>
</evidence>